<dbReference type="InterPro" id="IPR010982">
    <property type="entry name" value="Lambda_DNA-bd_dom_sf"/>
</dbReference>
<dbReference type="RefSeq" id="WP_133324791.1">
    <property type="nucleotide sequence ID" value="NZ_SMYL01000001.1"/>
</dbReference>
<keyword evidence="3" id="KW-1185">Reference proteome</keyword>
<evidence type="ECO:0000313" key="3">
    <source>
        <dbReference type="Proteomes" id="UP000294829"/>
    </source>
</evidence>
<name>A0A4R5W5G1_9BURK</name>
<protein>
    <submittedName>
        <fullName evidence="2">XRE family transcriptional regulator</fullName>
    </submittedName>
</protein>
<dbReference type="GO" id="GO:0003677">
    <property type="term" value="F:DNA binding"/>
    <property type="evidence" value="ECO:0007669"/>
    <property type="project" value="InterPro"/>
</dbReference>
<feature type="domain" description="HTH cro/C1-type" evidence="1">
    <location>
        <begin position="13"/>
        <end position="82"/>
    </location>
</feature>
<dbReference type="PANTHER" id="PTHR35010">
    <property type="entry name" value="BLL4672 PROTEIN-RELATED"/>
    <property type="match status" value="1"/>
</dbReference>
<proteinExistence type="predicted"/>
<dbReference type="SUPFAM" id="SSF47413">
    <property type="entry name" value="lambda repressor-like DNA-binding domains"/>
    <property type="match status" value="1"/>
</dbReference>
<accession>A0A4R5W5G1</accession>
<dbReference type="OrthoDB" id="5346389at2"/>
<dbReference type="Pfam" id="PF17765">
    <property type="entry name" value="MLTR_LBD"/>
    <property type="match status" value="1"/>
</dbReference>
<dbReference type="PANTHER" id="PTHR35010:SF2">
    <property type="entry name" value="BLL4672 PROTEIN"/>
    <property type="match status" value="1"/>
</dbReference>
<evidence type="ECO:0000259" key="1">
    <source>
        <dbReference type="SMART" id="SM00530"/>
    </source>
</evidence>
<dbReference type="InterPro" id="IPR041413">
    <property type="entry name" value="MLTR_LBD"/>
</dbReference>
<organism evidence="2 3">
    <name type="scientific">Sapientia aquatica</name>
    <dbReference type="NCBI Taxonomy" id="1549640"/>
    <lineage>
        <taxon>Bacteria</taxon>
        <taxon>Pseudomonadati</taxon>
        <taxon>Pseudomonadota</taxon>
        <taxon>Betaproteobacteria</taxon>
        <taxon>Burkholderiales</taxon>
        <taxon>Oxalobacteraceae</taxon>
        <taxon>Sapientia</taxon>
    </lineage>
</organism>
<evidence type="ECO:0000313" key="2">
    <source>
        <dbReference type="EMBL" id="TDK68279.1"/>
    </source>
</evidence>
<dbReference type="EMBL" id="SMYL01000001">
    <property type="protein sequence ID" value="TDK68279.1"/>
    <property type="molecule type" value="Genomic_DNA"/>
</dbReference>
<dbReference type="Proteomes" id="UP000294829">
    <property type="component" value="Unassembled WGS sequence"/>
</dbReference>
<dbReference type="SMART" id="SM00530">
    <property type="entry name" value="HTH_XRE"/>
    <property type="match status" value="1"/>
</dbReference>
<sequence>MTDAHRRTLLGEFIRSHRERLTPAAKSIGRRRTPGLRREELAQACAVSATWITWLEQGRDVAASVNALDRLAQALQLSAAERATLFDLAEKRDPIAPDEPSAALLPSTLALPALFAAPAYLLDHTWTARAWNDAAAQLFVGWLDSAASERNLLKFVFLHPAAQTLIDDWPDRAARLVAQFRADFSRHHNDRAMQELIEQLSAQSPYFGQCWKAQHVLARDSGARHFQHPIVGALHFMQTTLIVASESDCKLVCLAPLGTANHSD</sequence>
<dbReference type="Pfam" id="PF13560">
    <property type="entry name" value="HTH_31"/>
    <property type="match status" value="1"/>
</dbReference>
<dbReference type="InterPro" id="IPR001387">
    <property type="entry name" value="Cro/C1-type_HTH"/>
</dbReference>
<comment type="caution">
    <text evidence="2">The sequence shown here is derived from an EMBL/GenBank/DDBJ whole genome shotgun (WGS) entry which is preliminary data.</text>
</comment>
<reference evidence="2 3" key="1">
    <citation type="submission" date="2019-03" db="EMBL/GenBank/DDBJ databases">
        <title>Sapientia aquatica gen. nov., sp. nov., isolated from a crater lake.</title>
        <authorList>
            <person name="Felfoldi T."/>
            <person name="Szabo A."/>
            <person name="Toth E."/>
            <person name="Schumann P."/>
            <person name="Keki Z."/>
            <person name="Marialigeti K."/>
            <person name="Mathe I."/>
        </authorList>
    </citation>
    <scope>NUCLEOTIDE SEQUENCE [LARGE SCALE GENOMIC DNA]</scope>
    <source>
        <strain evidence="2 3">SA-152</strain>
    </source>
</reference>
<dbReference type="Gene3D" id="3.30.450.180">
    <property type="match status" value="1"/>
</dbReference>
<dbReference type="AlphaFoldDB" id="A0A4R5W5G1"/>
<dbReference type="Gene3D" id="1.10.260.40">
    <property type="entry name" value="lambda repressor-like DNA-binding domains"/>
    <property type="match status" value="1"/>
</dbReference>
<dbReference type="CDD" id="cd00093">
    <property type="entry name" value="HTH_XRE"/>
    <property type="match status" value="1"/>
</dbReference>
<gene>
    <name evidence="2" type="ORF">E2I14_01675</name>
</gene>